<dbReference type="EMBL" id="BSOR01000017">
    <property type="protein sequence ID" value="GLR63802.1"/>
    <property type="molecule type" value="Genomic_DNA"/>
</dbReference>
<dbReference type="RefSeq" id="WP_027850818.1">
    <property type="nucleotide sequence ID" value="NZ_BSOR01000017.1"/>
</dbReference>
<evidence type="ECO:0000313" key="2">
    <source>
        <dbReference type="Proteomes" id="UP001156682"/>
    </source>
</evidence>
<dbReference type="Proteomes" id="UP001156682">
    <property type="component" value="Unassembled WGS sequence"/>
</dbReference>
<dbReference type="PROSITE" id="PS51257">
    <property type="entry name" value="PROKAR_LIPOPROTEIN"/>
    <property type="match status" value="1"/>
</dbReference>
<accession>A0ABQ5ZZP3</accession>
<reference evidence="2" key="1">
    <citation type="journal article" date="2019" name="Int. J. Syst. Evol. Microbiol.">
        <title>The Global Catalogue of Microorganisms (GCM) 10K type strain sequencing project: providing services to taxonomists for standard genome sequencing and annotation.</title>
        <authorList>
            <consortium name="The Broad Institute Genomics Platform"/>
            <consortium name="The Broad Institute Genome Sequencing Center for Infectious Disease"/>
            <person name="Wu L."/>
            <person name="Ma J."/>
        </authorList>
    </citation>
    <scope>NUCLEOTIDE SEQUENCE [LARGE SCALE GENOMIC DNA]</scope>
    <source>
        <strain evidence="2">NBRC 100033</strain>
    </source>
</reference>
<sequence>MRNITLLGLISFILVTLVACTSYPLGMSADEWEALPESKRFAARQQQAKLDEAEKQRKYQLQKEKRKQWAIKSLREDEEKERLAATRSNAAYGNLIQCSITGAKAKFGKSWHAAQGVSFELQRNEKGVDLALARKDRRTQKTYVEVGFDGLNVSVCKSRWRNCDTLAGSEREYRRGKSKAINVSGAVQGRLRCSLPRGW</sequence>
<gene>
    <name evidence="1" type="ORF">GCM10007878_12370</name>
</gene>
<name>A0ABQ5ZZP3_9GAMM</name>
<evidence type="ECO:0008006" key="3">
    <source>
        <dbReference type="Google" id="ProtNLM"/>
    </source>
</evidence>
<organism evidence="1 2">
    <name type="scientific">Marinospirillum insulare</name>
    <dbReference type="NCBI Taxonomy" id="217169"/>
    <lineage>
        <taxon>Bacteria</taxon>
        <taxon>Pseudomonadati</taxon>
        <taxon>Pseudomonadota</taxon>
        <taxon>Gammaproteobacteria</taxon>
        <taxon>Oceanospirillales</taxon>
        <taxon>Oceanospirillaceae</taxon>
        <taxon>Marinospirillum</taxon>
    </lineage>
</organism>
<evidence type="ECO:0000313" key="1">
    <source>
        <dbReference type="EMBL" id="GLR63802.1"/>
    </source>
</evidence>
<keyword evidence="2" id="KW-1185">Reference proteome</keyword>
<protein>
    <recommendedName>
        <fullName evidence="3">Lipoprotein</fullName>
    </recommendedName>
</protein>
<proteinExistence type="predicted"/>
<comment type="caution">
    <text evidence="1">The sequence shown here is derived from an EMBL/GenBank/DDBJ whole genome shotgun (WGS) entry which is preliminary data.</text>
</comment>